<dbReference type="InterPro" id="IPR001680">
    <property type="entry name" value="WD40_rpt"/>
</dbReference>
<comment type="caution">
    <text evidence="1">The sequence shown here is derived from an EMBL/GenBank/DDBJ whole genome shotgun (WGS) entry which is preliminary data.</text>
</comment>
<dbReference type="SUPFAM" id="SSF50998">
    <property type="entry name" value="Quinoprotein alcohol dehydrogenase-like"/>
    <property type="match status" value="1"/>
</dbReference>
<organism evidence="1 2">
    <name type="scientific">Clonostachys rhizophaga</name>
    <dbReference type="NCBI Taxonomy" id="160324"/>
    <lineage>
        <taxon>Eukaryota</taxon>
        <taxon>Fungi</taxon>
        <taxon>Dikarya</taxon>
        <taxon>Ascomycota</taxon>
        <taxon>Pezizomycotina</taxon>
        <taxon>Sordariomycetes</taxon>
        <taxon>Hypocreomycetidae</taxon>
        <taxon>Hypocreales</taxon>
        <taxon>Bionectriaceae</taxon>
        <taxon>Clonostachys</taxon>
    </lineage>
</organism>
<dbReference type="Proteomes" id="UP000696573">
    <property type="component" value="Unassembled WGS sequence"/>
</dbReference>
<name>A0A9N9YHN8_9HYPO</name>
<dbReference type="InterPro" id="IPR015943">
    <property type="entry name" value="WD40/YVTN_repeat-like_dom_sf"/>
</dbReference>
<dbReference type="Gene3D" id="2.130.10.10">
    <property type="entry name" value="YVTN repeat-like/Quinoprotein amine dehydrogenase"/>
    <property type="match status" value="1"/>
</dbReference>
<dbReference type="AlphaFoldDB" id="A0A9N9YHN8"/>
<keyword evidence="2" id="KW-1185">Reference proteome</keyword>
<reference evidence="1" key="1">
    <citation type="submission" date="2021-10" db="EMBL/GenBank/DDBJ databases">
        <authorList>
            <person name="Piombo E."/>
        </authorList>
    </citation>
    <scope>NUCLEOTIDE SEQUENCE</scope>
</reference>
<accession>A0A9N9YHN8</accession>
<dbReference type="InterPro" id="IPR011047">
    <property type="entry name" value="Quinoprotein_ADH-like_sf"/>
</dbReference>
<dbReference type="SMART" id="SM00320">
    <property type="entry name" value="WD40"/>
    <property type="match status" value="1"/>
</dbReference>
<proteinExistence type="predicted"/>
<gene>
    <name evidence="1" type="ORF">CRHIZ90672A_00012376</name>
</gene>
<protein>
    <submittedName>
        <fullName evidence="1">Uncharacterized protein</fullName>
    </submittedName>
</protein>
<evidence type="ECO:0000313" key="2">
    <source>
        <dbReference type="Proteomes" id="UP000696573"/>
    </source>
</evidence>
<dbReference type="EMBL" id="CABFNQ020000553">
    <property type="protein sequence ID" value="CAH0019224.1"/>
    <property type="molecule type" value="Genomic_DNA"/>
</dbReference>
<sequence length="76" mass="8230">MEPGIKSGISTRAVIRTGRLGLYDVRTGKRLSTSFSGVPPYVWSAAFSHDSVLVATGSLSGEIHLWHTEPANAYRL</sequence>
<feature type="non-terminal residue" evidence="1">
    <location>
        <position position="1"/>
    </location>
</feature>
<evidence type="ECO:0000313" key="1">
    <source>
        <dbReference type="EMBL" id="CAH0019224.1"/>
    </source>
</evidence>
<dbReference type="OrthoDB" id="10261640at2759"/>